<feature type="compositionally biased region" description="Low complexity" evidence="1">
    <location>
        <begin position="89"/>
        <end position="116"/>
    </location>
</feature>
<gene>
    <name evidence="3" type="ORF">PPL_02036</name>
</gene>
<evidence type="ECO:0000256" key="1">
    <source>
        <dbReference type="SAM" id="MobiDB-lite"/>
    </source>
</evidence>
<dbReference type="AlphaFoldDB" id="D3B166"/>
<accession>D3B166</accession>
<sequence>MDSNNNNNNNKDNKLIVLNTLFGIGRRRYRKHVVLFCSFVVMLMLMWLRQKKWFIMMLSYVLPSSMLQWIDVNHHILKSSPTKDRKNNKPYNNTSNNNNNLISNSPKSPSQYQYQSHDPINNSFTRSTSTTHTTRIKSAPRIQFNQLHKKKVTLSTIDTVYYEHITDRKVCNFTLIESERDTLLRLASTADLYLLTQITDDNEEEMVINLLKSYGIFEAGLNPHKVLFCSTTQGRAHIARHLESILHIDDDLTALTMLKPHVQFLTFIFDINAETTTTTTTTTTTSSNTTILSTTTTSNSIIQEQDQNRITTCKTLHDYFINIF</sequence>
<dbReference type="PANTHER" id="PTHR34126">
    <property type="entry name" value="PEROXISOME BIOGENESIS PROTEIN 22"/>
    <property type="match status" value="1"/>
</dbReference>
<protein>
    <submittedName>
        <fullName evidence="3">Splicing factor</fullName>
    </submittedName>
</protein>
<dbReference type="PANTHER" id="PTHR34126:SF1">
    <property type="entry name" value="PEROXISOME BIOGENESIS PROTEIN 22"/>
    <property type="match status" value="1"/>
</dbReference>
<keyword evidence="2" id="KW-0472">Membrane</keyword>
<dbReference type="RefSeq" id="XP_020437150.1">
    <property type="nucleotide sequence ID" value="XM_020573033.1"/>
</dbReference>
<dbReference type="GeneID" id="31357562"/>
<feature type="region of interest" description="Disordered" evidence="1">
    <location>
        <begin position="79"/>
        <end position="135"/>
    </location>
</feature>
<organism evidence="3 4">
    <name type="scientific">Heterostelium pallidum (strain ATCC 26659 / Pp 5 / PN500)</name>
    <name type="common">Cellular slime mold</name>
    <name type="synonym">Polysphondylium pallidum</name>
    <dbReference type="NCBI Taxonomy" id="670386"/>
    <lineage>
        <taxon>Eukaryota</taxon>
        <taxon>Amoebozoa</taxon>
        <taxon>Evosea</taxon>
        <taxon>Eumycetozoa</taxon>
        <taxon>Dictyostelia</taxon>
        <taxon>Acytosteliales</taxon>
        <taxon>Acytosteliaceae</taxon>
        <taxon>Heterostelium</taxon>
    </lineage>
</organism>
<dbReference type="InParanoid" id="D3B166"/>
<dbReference type="EMBL" id="ADBJ01000008">
    <property type="protein sequence ID" value="EFA85040.1"/>
    <property type="molecule type" value="Genomic_DNA"/>
</dbReference>
<name>D3B166_HETP5</name>
<keyword evidence="2" id="KW-0812">Transmembrane</keyword>
<feature type="transmembrane region" description="Helical" evidence="2">
    <location>
        <begin position="29"/>
        <end position="48"/>
    </location>
</feature>
<dbReference type="OMA" id="IESERDC"/>
<dbReference type="Proteomes" id="UP000001396">
    <property type="component" value="Unassembled WGS sequence"/>
</dbReference>
<comment type="caution">
    <text evidence="3">The sequence shown here is derived from an EMBL/GenBank/DDBJ whole genome shotgun (WGS) entry which is preliminary data.</text>
</comment>
<dbReference type="GO" id="GO:0007031">
    <property type="term" value="P:peroxisome organization"/>
    <property type="evidence" value="ECO:0007669"/>
    <property type="project" value="InterPro"/>
</dbReference>
<keyword evidence="2" id="KW-1133">Transmembrane helix</keyword>
<evidence type="ECO:0000313" key="4">
    <source>
        <dbReference type="Proteomes" id="UP000001396"/>
    </source>
</evidence>
<evidence type="ECO:0000313" key="3">
    <source>
        <dbReference type="EMBL" id="EFA85040.1"/>
    </source>
</evidence>
<dbReference type="Pfam" id="PF22978">
    <property type="entry name" value="HAD_Pex22"/>
    <property type="match status" value="1"/>
</dbReference>
<dbReference type="InterPro" id="IPR037485">
    <property type="entry name" value="PEX22"/>
</dbReference>
<proteinExistence type="predicted"/>
<reference evidence="3 4" key="1">
    <citation type="journal article" date="2011" name="Genome Res.">
        <title>Phylogeny-wide analysis of social amoeba genomes highlights ancient origins for complex intercellular communication.</title>
        <authorList>
            <person name="Heidel A.J."/>
            <person name="Lawal H.M."/>
            <person name="Felder M."/>
            <person name="Schilde C."/>
            <person name="Helps N.R."/>
            <person name="Tunggal B."/>
            <person name="Rivero F."/>
            <person name="John U."/>
            <person name="Schleicher M."/>
            <person name="Eichinger L."/>
            <person name="Platzer M."/>
            <person name="Noegel A.A."/>
            <person name="Schaap P."/>
            <person name="Gloeckner G."/>
        </authorList>
    </citation>
    <scope>NUCLEOTIDE SEQUENCE [LARGE SCALE GENOMIC DNA]</scope>
    <source>
        <strain evidence="4">ATCC 26659 / Pp 5 / PN500</strain>
    </source>
</reference>
<keyword evidence="4" id="KW-1185">Reference proteome</keyword>
<evidence type="ECO:0000256" key="2">
    <source>
        <dbReference type="SAM" id="Phobius"/>
    </source>
</evidence>